<dbReference type="InterPro" id="IPR050109">
    <property type="entry name" value="HTH-type_TetR-like_transc_reg"/>
</dbReference>
<reference evidence="6" key="1">
    <citation type="submission" date="2019-12" db="EMBL/GenBank/DDBJ databases">
        <title>Complete and draft genome sequences of new strains and members of some known species of the genus Rathayibacter isolated from plants.</title>
        <authorList>
            <person name="Tarlachkov S.V."/>
            <person name="Starodumova I.P."/>
            <person name="Dorofeeva L.V."/>
            <person name="Prisyazhnaya N.V."/>
            <person name="Leyn S."/>
            <person name="Zlamal J."/>
            <person name="Elan M."/>
            <person name="Osterman A.L."/>
            <person name="Nadler S."/>
            <person name="Subbotin S.A."/>
            <person name="Evtushenko L.I."/>
        </authorList>
    </citation>
    <scope>NUCLEOTIDE SEQUENCE [LARGE SCALE GENOMIC DNA]</scope>
    <source>
        <strain evidence="6">VKM Ac-2802</strain>
    </source>
</reference>
<evidence type="ECO:0000256" key="2">
    <source>
        <dbReference type="PROSITE-ProRule" id="PRU00335"/>
    </source>
</evidence>
<evidence type="ECO:0000259" key="4">
    <source>
        <dbReference type="PROSITE" id="PS50977"/>
    </source>
</evidence>
<dbReference type="SUPFAM" id="SSF46689">
    <property type="entry name" value="Homeodomain-like"/>
    <property type="match status" value="1"/>
</dbReference>
<dbReference type="EMBL" id="CP047180">
    <property type="protein sequence ID" value="QHC64482.1"/>
    <property type="molecule type" value="Genomic_DNA"/>
</dbReference>
<feature type="domain" description="HTH tetR-type" evidence="4">
    <location>
        <begin position="82"/>
        <end position="142"/>
    </location>
</feature>
<name>A0ABX6H496_9MICO</name>
<dbReference type="PANTHER" id="PTHR30055:SF235">
    <property type="entry name" value="TRANSCRIPTIONAL REGULATORY PROTEIN"/>
    <property type="match status" value="1"/>
</dbReference>
<feature type="region of interest" description="Disordered" evidence="3">
    <location>
        <begin position="1"/>
        <end position="30"/>
    </location>
</feature>
<dbReference type="SUPFAM" id="SSF48498">
    <property type="entry name" value="Tetracyclin repressor-like, C-terminal domain"/>
    <property type="match status" value="1"/>
</dbReference>
<evidence type="ECO:0000313" key="6">
    <source>
        <dbReference type="Proteomes" id="UP000464597"/>
    </source>
</evidence>
<dbReference type="InterPro" id="IPR009057">
    <property type="entry name" value="Homeodomain-like_sf"/>
</dbReference>
<proteinExistence type="predicted"/>
<evidence type="ECO:0000256" key="3">
    <source>
        <dbReference type="SAM" id="MobiDB-lite"/>
    </source>
</evidence>
<feature type="DNA-binding region" description="H-T-H motif" evidence="2">
    <location>
        <begin position="105"/>
        <end position="124"/>
    </location>
</feature>
<dbReference type="PROSITE" id="PS50977">
    <property type="entry name" value="HTH_TETR_2"/>
    <property type="match status" value="1"/>
</dbReference>
<dbReference type="Pfam" id="PF17920">
    <property type="entry name" value="TetR_C_16"/>
    <property type="match status" value="1"/>
</dbReference>
<keyword evidence="1 2" id="KW-0238">DNA-binding</keyword>
<protein>
    <submittedName>
        <fullName evidence="5">TetR family transcriptional regulator</fullName>
    </submittedName>
</protein>
<accession>A0ABX6H496</accession>
<dbReference type="InterPro" id="IPR036271">
    <property type="entry name" value="Tet_transcr_reg_TetR-rel_C_sf"/>
</dbReference>
<dbReference type="PANTHER" id="PTHR30055">
    <property type="entry name" value="HTH-TYPE TRANSCRIPTIONAL REGULATOR RUTR"/>
    <property type="match status" value="1"/>
</dbReference>
<dbReference type="PRINTS" id="PR00455">
    <property type="entry name" value="HTHTETR"/>
</dbReference>
<sequence>MRPFGATRPACVRASLPRTPTLPGDAGPPAGVARCRPLESFEDGTVELLRRRGESCGRGGRRRRAGAAVRIRSSTVPRRSPAALSASIRAAGERLFRERGYSRVTVREIAAEAQVDPAVVVRRFGSKEALFLDVMQVSIQDRPELDVPLRDFGRSFVASLLADERDTQAVFLALVRGGSEPAIGARLHAVHEEAFVAPLRARMTGPDADLRARLAAALVGGLLHSMWVVGDEVLLATDHEQIVERYGDALQGLLTPADRAGPPASA</sequence>
<gene>
    <name evidence="5" type="ORF">GSU69_18540</name>
</gene>
<evidence type="ECO:0000256" key="1">
    <source>
        <dbReference type="ARBA" id="ARBA00023125"/>
    </source>
</evidence>
<dbReference type="InterPro" id="IPR041678">
    <property type="entry name" value="TetR_C_16"/>
</dbReference>
<dbReference type="Pfam" id="PF00440">
    <property type="entry name" value="TetR_N"/>
    <property type="match status" value="1"/>
</dbReference>
<organism evidence="5 6">
    <name type="scientific">Rathayibacter festucae</name>
    <dbReference type="NCBI Taxonomy" id="110937"/>
    <lineage>
        <taxon>Bacteria</taxon>
        <taxon>Bacillati</taxon>
        <taxon>Actinomycetota</taxon>
        <taxon>Actinomycetes</taxon>
        <taxon>Micrococcales</taxon>
        <taxon>Microbacteriaceae</taxon>
        <taxon>Rathayibacter</taxon>
    </lineage>
</organism>
<dbReference type="Gene3D" id="1.10.357.10">
    <property type="entry name" value="Tetracycline Repressor, domain 2"/>
    <property type="match status" value="1"/>
</dbReference>
<evidence type="ECO:0000313" key="5">
    <source>
        <dbReference type="EMBL" id="QHC64482.1"/>
    </source>
</evidence>
<dbReference type="InterPro" id="IPR001647">
    <property type="entry name" value="HTH_TetR"/>
</dbReference>
<dbReference type="Proteomes" id="UP000464597">
    <property type="component" value="Chromosome"/>
</dbReference>
<keyword evidence="6" id="KW-1185">Reference proteome</keyword>